<proteinExistence type="predicted"/>
<evidence type="ECO:0000256" key="3">
    <source>
        <dbReference type="ARBA" id="ARBA00023015"/>
    </source>
</evidence>
<dbReference type="SUPFAM" id="SSF52172">
    <property type="entry name" value="CheY-like"/>
    <property type="match status" value="1"/>
</dbReference>
<reference evidence="7" key="1">
    <citation type="submission" date="2018-06" db="EMBL/GenBank/DDBJ databases">
        <authorList>
            <person name="Zhirakovskaya E."/>
        </authorList>
    </citation>
    <scope>NUCLEOTIDE SEQUENCE</scope>
</reference>
<dbReference type="Pfam" id="PF00072">
    <property type="entry name" value="Response_reg"/>
    <property type="match status" value="1"/>
</dbReference>
<protein>
    <recommendedName>
        <fullName evidence="6">Response regulatory domain-containing protein</fullName>
    </recommendedName>
</protein>
<dbReference type="PROSITE" id="PS50110">
    <property type="entry name" value="RESPONSE_REGULATORY"/>
    <property type="match status" value="1"/>
</dbReference>
<dbReference type="AlphaFoldDB" id="A0A3B1DIY8"/>
<dbReference type="GO" id="GO:0003677">
    <property type="term" value="F:DNA binding"/>
    <property type="evidence" value="ECO:0007669"/>
    <property type="project" value="UniProtKB-KW"/>
</dbReference>
<keyword evidence="5" id="KW-0804">Transcription</keyword>
<evidence type="ECO:0000259" key="6">
    <source>
        <dbReference type="PROSITE" id="PS50110"/>
    </source>
</evidence>
<name>A0A3B1DIY8_9ZZZZ</name>
<feature type="domain" description="Response regulatory" evidence="6">
    <location>
        <begin position="4"/>
        <end position="118"/>
    </location>
</feature>
<dbReference type="EMBL" id="UOGJ01000079">
    <property type="protein sequence ID" value="VAX36034.1"/>
    <property type="molecule type" value="Genomic_DNA"/>
</dbReference>
<dbReference type="InterPro" id="IPR011006">
    <property type="entry name" value="CheY-like_superfamily"/>
</dbReference>
<evidence type="ECO:0000256" key="4">
    <source>
        <dbReference type="ARBA" id="ARBA00023125"/>
    </source>
</evidence>
<keyword evidence="1" id="KW-0597">Phosphoprotein</keyword>
<evidence type="ECO:0000256" key="5">
    <source>
        <dbReference type="ARBA" id="ARBA00023163"/>
    </source>
</evidence>
<dbReference type="CDD" id="cd17574">
    <property type="entry name" value="REC_OmpR"/>
    <property type="match status" value="1"/>
</dbReference>
<dbReference type="SMART" id="SM00448">
    <property type="entry name" value="REC"/>
    <property type="match status" value="1"/>
</dbReference>
<dbReference type="PANTHER" id="PTHR44591">
    <property type="entry name" value="STRESS RESPONSE REGULATOR PROTEIN 1"/>
    <property type="match status" value="1"/>
</dbReference>
<dbReference type="InterPro" id="IPR050595">
    <property type="entry name" value="Bact_response_regulator"/>
</dbReference>
<organism evidence="7">
    <name type="scientific">hydrothermal vent metagenome</name>
    <dbReference type="NCBI Taxonomy" id="652676"/>
    <lineage>
        <taxon>unclassified sequences</taxon>
        <taxon>metagenomes</taxon>
        <taxon>ecological metagenomes</taxon>
    </lineage>
</organism>
<keyword evidence="4" id="KW-0238">DNA-binding</keyword>
<dbReference type="PANTHER" id="PTHR44591:SF18">
    <property type="entry name" value="REGULATORY PROTEIN"/>
    <property type="match status" value="1"/>
</dbReference>
<evidence type="ECO:0000313" key="7">
    <source>
        <dbReference type="EMBL" id="VAX36034.1"/>
    </source>
</evidence>
<evidence type="ECO:0000256" key="2">
    <source>
        <dbReference type="ARBA" id="ARBA00023012"/>
    </source>
</evidence>
<evidence type="ECO:0000256" key="1">
    <source>
        <dbReference type="ARBA" id="ARBA00022553"/>
    </source>
</evidence>
<dbReference type="Gene3D" id="3.40.50.2300">
    <property type="match status" value="1"/>
</dbReference>
<dbReference type="GO" id="GO:0000160">
    <property type="term" value="P:phosphorelay signal transduction system"/>
    <property type="evidence" value="ECO:0007669"/>
    <property type="project" value="UniProtKB-KW"/>
</dbReference>
<gene>
    <name evidence="7" type="ORF">MNBD_UNCLBAC01-102</name>
</gene>
<keyword evidence="3" id="KW-0805">Transcription regulation</keyword>
<dbReference type="FunFam" id="3.40.50.2300:FF:000001">
    <property type="entry name" value="DNA-binding response regulator PhoB"/>
    <property type="match status" value="1"/>
</dbReference>
<keyword evidence="2" id="KW-0902">Two-component regulatory system</keyword>
<dbReference type="InterPro" id="IPR001789">
    <property type="entry name" value="Sig_transdc_resp-reg_receiver"/>
</dbReference>
<accession>A0A3B1DIY8</accession>
<sequence>MAHKILLVDDERVNVTLVKFGLAEQRYDVVVAGDGDEGLEKIESQKPDLIILDIQMPNMSGYEFMSELKMRQGFETTPVIMLTANETMEDVFKLEGVKAYFIKPVKLSEMIAKIKFILGPNPV</sequence>